<evidence type="ECO:0000256" key="1">
    <source>
        <dbReference type="SAM" id="Phobius"/>
    </source>
</evidence>
<keyword evidence="3" id="KW-1185">Reference proteome</keyword>
<feature type="transmembrane region" description="Helical" evidence="1">
    <location>
        <begin position="169"/>
        <end position="191"/>
    </location>
</feature>
<accession>A0AAN6DNH8</accession>
<gene>
    <name evidence="2" type="ORF">EDD36DRAFT_447121</name>
</gene>
<organism evidence="2 3">
    <name type="scientific">Exophiala viscosa</name>
    <dbReference type="NCBI Taxonomy" id="2486360"/>
    <lineage>
        <taxon>Eukaryota</taxon>
        <taxon>Fungi</taxon>
        <taxon>Dikarya</taxon>
        <taxon>Ascomycota</taxon>
        <taxon>Pezizomycotina</taxon>
        <taxon>Eurotiomycetes</taxon>
        <taxon>Chaetothyriomycetidae</taxon>
        <taxon>Chaetothyriales</taxon>
        <taxon>Herpotrichiellaceae</taxon>
        <taxon>Exophiala</taxon>
    </lineage>
</organism>
<evidence type="ECO:0000313" key="2">
    <source>
        <dbReference type="EMBL" id="KAI1609148.1"/>
    </source>
</evidence>
<keyword evidence="1" id="KW-1133">Transmembrane helix</keyword>
<feature type="transmembrane region" description="Helical" evidence="1">
    <location>
        <begin position="120"/>
        <end position="149"/>
    </location>
</feature>
<feature type="transmembrane region" description="Helical" evidence="1">
    <location>
        <begin position="203"/>
        <end position="223"/>
    </location>
</feature>
<keyword evidence="1" id="KW-0812">Transmembrane</keyword>
<reference evidence="2" key="1">
    <citation type="journal article" date="2022" name="bioRxiv">
        <title>Deciphering the potential niche of two novel black yeast fungi from a biological soil crust based on their genomes, phenotypes, and melanin regulation.</title>
        <authorList>
            <consortium name="DOE Joint Genome Institute"/>
            <person name="Carr E.C."/>
            <person name="Barton Q."/>
            <person name="Grambo S."/>
            <person name="Sullivan M."/>
            <person name="Renfro C.M."/>
            <person name="Kuo A."/>
            <person name="Pangilinan J."/>
            <person name="Lipzen A."/>
            <person name="Keymanesh K."/>
            <person name="Savage E."/>
            <person name="Barry K."/>
            <person name="Grigoriev I.V."/>
            <person name="Riekhof W.R."/>
            <person name="Harris S.S."/>
        </authorList>
    </citation>
    <scope>NUCLEOTIDE SEQUENCE</scope>
    <source>
        <strain evidence="2">JF 03-4F</strain>
    </source>
</reference>
<protein>
    <submittedName>
        <fullName evidence="2">Uncharacterized protein</fullName>
    </submittedName>
</protein>
<comment type="caution">
    <text evidence="2">The sequence shown here is derived from an EMBL/GenBank/DDBJ whole genome shotgun (WGS) entry which is preliminary data.</text>
</comment>
<dbReference type="AlphaFoldDB" id="A0AAN6DNH8"/>
<keyword evidence="1" id="KW-0472">Membrane</keyword>
<name>A0AAN6DNH8_9EURO</name>
<dbReference type="EMBL" id="MU404361">
    <property type="protein sequence ID" value="KAI1609148.1"/>
    <property type="molecule type" value="Genomic_DNA"/>
</dbReference>
<dbReference type="Proteomes" id="UP001203852">
    <property type="component" value="Unassembled WGS sequence"/>
</dbReference>
<feature type="transmembrane region" description="Helical" evidence="1">
    <location>
        <begin position="88"/>
        <end position="108"/>
    </location>
</feature>
<sequence>MALLTFSRVVTPALIFLGGYCLHGFSTTNGLFPAVESLKSKHQLPSSGSLISKPSFPNSFTGFDPPDGLLATLLLFFWPLLDGSNPAASLYGFLFAGQGVALLSSIILEASRKANKGRIIAFTTIYGILFQCLGAGLAAPLYLTIYLFTSPLVTSSAALTPSALSIDEGLLTGHIFGVSLGYIAPTILMTLPQPDILPLDTKITAIVLWQLFPVWQSIIAYVAKLIVGAKTPSASQADAQTRQISLLRTVYKLSLAVSTTTHIATWTLSLSTLLLPSLFTAQTVQDFHPLNVFVPPNPFSDVKIGSIAQGSHWFLQYDYIITGAAYVIWASASRYAVGVKNAKADAGGFGVGAFLDIICRCVLLGPYSAALTLLWDRDEAVFTGSNLEAGKKTA</sequence>
<proteinExistence type="predicted"/>
<evidence type="ECO:0000313" key="3">
    <source>
        <dbReference type="Proteomes" id="UP001203852"/>
    </source>
</evidence>